<accession>A0A1L7X6X3</accession>
<sequence>MPSQNTPSPSSTLFGGSPSTTSIPSQGSITLYKGASCNIPLSENPTPLLVGSCFNVPIANSINSVSINTLPSCPDYGTPLLVVSNVKDCKNSTAGTGADGGALDVYQGLSSSVENNQVASMEFVCYGRGVSSAKGGAAQTSTLYSAATSSPSYTAQEPGRGRGIM</sequence>
<gene>
    <name evidence="2" type="ORF">PAC_10648</name>
</gene>
<evidence type="ECO:0000256" key="1">
    <source>
        <dbReference type="SAM" id="MobiDB-lite"/>
    </source>
</evidence>
<feature type="region of interest" description="Disordered" evidence="1">
    <location>
        <begin position="1"/>
        <end position="22"/>
    </location>
</feature>
<keyword evidence="3" id="KW-1185">Reference proteome</keyword>
<protein>
    <submittedName>
        <fullName evidence="2">Uncharacterized protein</fullName>
    </submittedName>
</protein>
<dbReference type="OrthoDB" id="4697512at2759"/>
<dbReference type="Proteomes" id="UP000184330">
    <property type="component" value="Unassembled WGS sequence"/>
</dbReference>
<proteinExistence type="predicted"/>
<dbReference type="EMBL" id="FJOG01000016">
    <property type="protein sequence ID" value="CZR60752.1"/>
    <property type="molecule type" value="Genomic_DNA"/>
</dbReference>
<reference evidence="2 3" key="1">
    <citation type="submission" date="2016-03" db="EMBL/GenBank/DDBJ databases">
        <authorList>
            <person name="Ploux O."/>
        </authorList>
    </citation>
    <scope>NUCLEOTIDE SEQUENCE [LARGE SCALE GENOMIC DNA]</scope>
    <source>
        <strain evidence="2 3">UAMH 11012</strain>
    </source>
</reference>
<evidence type="ECO:0000313" key="2">
    <source>
        <dbReference type="EMBL" id="CZR60752.1"/>
    </source>
</evidence>
<evidence type="ECO:0000313" key="3">
    <source>
        <dbReference type="Proteomes" id="UP000184330"/>
    </source>
</evidence>
<name>A0A1L7X6X3_9HELO</name>
<dbReference type="AlphaFoldDB" id="A0A1L7X6X3"/>
<organism evidence="2 3">
    <name type="scientific">Phialocephala subalpina</name>
    <dbReference type="NCBI Taxonomy" id="576137"/>
    <lineage>
        <taxon>Eukaryota</taxon>
        <taxon>Fungi</taxon>
        <taxon>Dikarya</taxon>
        <taxon>Ascomycota</taxon>
        <taxon>Pezizomycotina</taxon>
        <taxon>Leotiomycetes</taxon>
        <taxon>Helotiales</taxon>
        <taxon>Mollisiaceae</taxon>
        <taxon>Phialocephala</taxon>
        <taxon>Phialocephala fortinii species complex</taxon>
    </lineage>
</organism>